<protein>
    <submittedName>
        <fullName evidence="2">Uncharacterized protein</fullName>
    </submittedName>
</protein>
<evidence type="ECO:0000313" key="3">
    <source>
        <dbReference type="Proteomes" id="UP000800082"/>
    </source>
</evidence>
<dbReference type="AlphaFoldDB" id="A0A6A5RUS0"/>
<evidence type="ECO:0000313" key="2">
    <source>
        <dbReference type="EMBL" id="KAF1932191.1"/>
    </source>
</evidence>
<name>A0A6A5RUS0_9PLEO</name>
<feature type="compositionally biased region" description="Basic and acidic residues" evidence="1">
    <location>
        <begin position="93"/>
        <end position="102"/>
    </location>
</feature>
<feature type="region of interest" description="Disordered" evidence="1">
    <location>
        <begin position="35"/>
        <end position="103"/>
    </location>
</feature>
<dbReference type="GeneID" id="54348924"/>
<feature type="compositionally biased region" description="Low complexity" evidence="1">
    <location>
        <begin position="162"/>
        <end position="176"/>
    </location>
</feature>
<gene>
    <name evidence="2" type="ORF">M421DRAFT_416923</name>
</gene>
<reference evidence="2" key="1">
    <citation type="journal article" date="2020" name="Stud. Mycol.">
        <title>101 Dothideomycetes genomes: a test case for predicting lifestyles and emergence of pathogens.</title>
        <authorList>
            <person name="Haridas S."/>
            <person name="Albert R."/>
            <person name="Binder M."/>
            <person name="Bloem J."/>
            <person name="Labutti K."/>
            <person name="Salamov A."/>
            <person name="Andreopoulos B."/>
            <person name="Baker S."/>
            <person name="Barry K."/>
            <person name="Bills G."/>
            <person name="Bluhm B."/>
            <person name="Cannon C."/>
            <person name="Castanera R."/>
            <person name="Culley D."/>
            <person name="Daum C."/>
            <person name="Ezra D."/>
            <person name="Gonzalez J."/>
            <person name="Henrissat B."/>
            <person name="Kuo A."/>
            <person name="Liang C."/>
            <person name="Lipzen A."/>
            <person name="Lutzoni F."/>
            <person name="Magnuson J."/>
            <person name="Mondo S."/>
            <person name="Nolan M."/>
            <person name="Ohm R."/>
            <person name="Pangilinan J."/>
            <person name="Park H.-J."/>
            <person name="Ramirez L."/>
            <person name="Alfaro M."/>
            <person name="Sun H."/>
            <person name="Tritt A."/>
            <person name="Yoshinaga Y."/>
            <person name="Zwiers L.-H."/>
            <person name="Turgeon B."/>
            <person name="Goodwin S."/>
            <person name="Spatafora J."/>
            <person name="Crous P."/>
            <person name="Grigoriev I."/>
        </authorList>
    </citation>
    <scope>NUCLEOTIDE SEQUENCE</scope>
    <source>
        <strain evidence="2">CBS 183.55</strain>
    </source>
</reference>
<dbReference type="EMBL" id="ML978959">
    <property type="protein sequence ID" value="KAF1932191.1"/>
    <property type="molecule type" value="Genomic_DNA"/>
</dbReference>
<dbReference type="RefSeq" id="XP_033452439.1">
    <property type="nucleotide sequence ID" value="XM_033591256.1"/>
</dbReference>
<dbReference type="OrthoDB" id="5395975at2759"/>
<proteinExistence type="predicted"/>
<accession>A0A6A5RUS0</accession>
<feature type="compositionally biased region" description="Polar residues" evidence="1">
    <location>
        <begin position="126"/>
        <end position="142"/>
    </location>
</feature>
<feature type="compositionally biased region" description="Polar residues" evidence="1">
    <location>
        <begin position="47"/>
        <end position="83"/>
    </location>
</feature>
<feature type="region of interest" description="Disordered" evidence="1">
    <location>
        <begin position="124"/>
        <end position="149"/>
    </location>
</feature>
<evidence type="ECO:0000256" key="1">
    <source>
        <dbReference type="SAM" id="MobiDB-lite"/>
    </source>
</evidence>
<feature type="compositionally biased region" description="Basic and acidic residues" evidence="1">
    <location>
        <begin position="202"/>
        <end position="213"/>
    </location>
</feature>
<feature type="compositionally biased region" description="Acidic residues" evidence="1">
    <location>
        <begin position="177"/>
        <end position="187"/>
    </location>
</feature>
<feature type="region of interest" description="Disordered" evidence="1">
    <location>
        <begin position="162"/>
        <end position="221"/>
    </location>
</feature>
<organism evidence="2 3">
    <name type="scientific">Didymella exigua CBS 183.55</name>
    <dbReference type="NCBI Taxonomy" id="1150837"/>
    <lineage>
        <taxon>Eukaryota</taxon>
        <taxon>Fungi</taxon>
        <taxon>Dikarya</taxon>
        <taxon>Ascomycota</taxon>
        <taxon>Pezizomycotina</taxon>
        <taxon>Dothideomycetes</taxon>
        <taxon>Pleosporomycetidae</taxon>
        <taxon>Pleosporales</taxon>
        <taxon>Pleosporineae</taxon>
        <taxon>Didymellaceae</taxon>
        <taxon>Didymella</taxon>
    </lineage>
</organism>
<sequence>MSDEVLVHISTPATRQNDQLFRDLANAYIDFSPRQIQRDKPVRKRASVNQTIERQPKTSPTRGRTSANGGATNTSALTASKESYGSFPSDVPADEHHLDQDASVRPISRLAQLDRSYLSWRRRATPKSSFARSEAELQTSSDGLGADTGFIEDSQSALQALQSQLQETYSTTSADTSDVDDGEDEDFAQPSDRSTHGLSLDRLQKSKIAEEKSLPAPVEDDAQNDMDISMLYEAANLPSHATPTLRNGLQITTDEVDFSKLSINAFPPPPVISVARPEALPSQITKHLAVIKTKNPTRFEPLNIRRNLQSDERGFWRVDCTRWSSNAQRDLWLSLCEYVCSGLLGWATTLHRENGAQESLGVFRLYCWGEVVEHTWLLLWLCSKGKASGTGSKWVDANGIVVIEMF</sequence>
<dbReference type="Proteomes" id="UP000800082">
    <property type="component" value="Unassembled WGS sequence"/>
</dbReference>
<keyword evidence="3" id="KW-1185">Reference proteome</keyword>